<evidence type="ECO:0000256" key="3">
    <source>
        <dbReference type="PROSITE-ProRule" id="PRU00176"/>
    </source>
</evidence>
<evidence type="ECO:0000313" key="7">
    <source>
        <dbReference type="Proteomes" id="UP001165082"/>
    </source>
</evidence>
<dbReference type="InterPro" id="IPR000504">
    <property type="entry name" value="RRM_dom"/>
</dbReference>
<dbReference type="GO" id="GO:0003729">
    <property type="term" value="F:mRNA binding"/>
    <property type="evidence" value="ECO:0007669"/>
    <property type="project" value="TreeGrafter"/>
</dbReference>
<dbReference type="OrthoDB" id="206036at2759"/>
<dbReference type="SMART" id="SM00360">
    <property type="entry name" value="RRM"/>
    <property type="match status" value="1"/>
</dbReference>
<organism evidence="6 7">
    <name type="scientific">Triparma retinervis</name>
    <dbReference type="NCBI Taxonomy" id="2557542"/>
    <lineage>
        <taxon>Eukaryota</taxon>
        <taxon>Sar</taxon>
        <taxon>Stramenopiles</taxon>
        <taxon>Ochrophyta</taxon>
        <taxon>Bolidophyceae</taxon>
        <taxon>Parmales</taxon>
        <taxon>Triparmaceae</taxon>
        <taxon>Triparma</taxon>
    </lineage>
</organism>
<keyword evidence="1" id="KW-0677">Repeat</keyword>
<feature type="region of interest" description="Disordered" evidence="4">
    <location>
        <begin position="59"/>
        <end position="85"/>
    </location>
</feature>
<dbReference type="InterPro" id="IPR012677">
    <property type="entry name" value="Nucleotide-bd_a/b_plait_sf"/>
</dbReference>
<dbReference type="InterPro" id="IPR035979">
    <property type="entry name" value="RBD_domain_sf"/>
</dbReference>
<evidence type="ECO:0000256" key="2">
    <source>
        <dbReference type="ARBA" id="ARBA00022884"/>
    </source>
</evidence>
<keyword evidence="2 3" id="KW-0694">RNA-binding</keyword>
<dbReference type="SUPFAM" id="SSF54928">
    <property type="entry name" value="RNA-binding domain, RBD"/>
    <property type="match status" value="2"/>
</dbReference>
<dbReference type="PANTHER" id="PTHR48032:SF6">
    <property type="entry name" value="RNA-BINDING (RRM_RBD_RNP MOTIFS) FAMILY PROTEIN"/>
    <property type="match status" value="1"/>
</dbReference>
<evidence type="ECO:0000313" key="6">
    <source>
        <dbReference type="EMBL" id="GMH55570.1"/>
    </source>
</evidence>
<dbReference type="Proteomes" id="UP001165082">
    <property type="component" value="Unassembled WGS sequence"/>
</dbReference>
<dbReference type="PANTHER" id="PTHR48032">
    <property type="entry name" value="RNA-BINDING PROTEIN MUSASHI HOMOLOG RBP6"/>
    <property type="match status" value="1"/>
</dbReference>
<protein>
    <recommendedName>
        <fullName evidence="5">RRM domain-containing protein</fullName>
    </recommendedName>
</protein>
<feature type="compositionally biased region" description="Basic and acidic residues" evidence="4">
    <location>
        <begin position="286"/>
        <end position="302"/>
    </location>
</feature>
<dbReference type="PROSITE" id="PS50102">
    <property type="entry name" value="RRM"/>
    <property type="match status" value="1"/>
</dbReference>
<reference evidence="6" key="1">
    <citation type="submission" date="2022-07" db="EMBL/GenBank/DDBJ databases">
        <title>Genome analysis of Parmales, a sister group of diatoms, reveals the evolutionary specialization of diatoms from phago-mixotrophs to photoautotrophs.</title>
        <authorList>
            <person name="Ban H."/>
            <person name="Sato S."/>
            <person name="Yoshikawa S."/>
            <person name="Kazumasa Y."/>
            <person name="Nakamura Y."/>
            <person name="Ichinomiya M."/>
            <person name="Saitoh K."/>
            <person name="Sato N."/>
            <person name="Blanc-Mathieu R."/>
            <person name="Endo H."/>
            <person name="Kuwata A."/>
            <person name="Ogata H."/>
        </authorList>
    </citation>
    <scope>NUCLEOTIDE SEQUENCE</scope>
</reference>
<dbReference type="Gene3D" id="3.30.70.330">
    <property type="match status" value="2"/>
</dbReference>
<keyword evidence="7" id="KW-1185">Reference proteome</keyword>
<dbReference type="EMBL" id="BRXZ01003480">
    <property type="protein sequence ID" value="GMH55570.1"/>
    <property type="molecule type" value="Genomic_DNA"/>
</dbReference>
<evidence type="ECO:0000256" key="1">
    <source>
        <dbReference type="ARBA" id="ARBA00022737"/>
    </source>
</evidence>
<feature type="domain" description="RRM" evidence="5">
    <location>
        <begin position="95"/>
        <end position="189"/>
    </location>
</feature>
<dbReference type="AlphaFoldDB" id="A0A9W6ZTC1"/>
<gene>
    <name evidence="6" type="ORF">TrRE_jg11199</name>
</gene>
<evidence type="ECO:0000259" key="5">
    <source>
        <dbReference type="PROSITE" id="PS50102"/>
    </source>
</evidence>
<sequence length="308" mass="35536">MEMKNKQNKTVKYSSEDYHGTQKSRGFGFVVFKERATLTLVLSSKHHIHKRLLDVKEAAAKGEHTPTPYKGSQPMMSNKDQPQAKAAPKVAREEYKILVTRLHPDVTSEYLRVYFEEKMGGGQEEQALREQRNEPPIVRDCEVIWDSIKNSSRCFGYVWFAGEDTVEAALGMGRHVVMGKEVTVKNGREEQKVQRGNVQFNPYQVQMKRPVEACPPGENPAWFRGGKLYGRRGWKAGYGSFSFGPLGWAVDGWEGADQIPIEEYKLEDAWTGFSFKVRREDEVRKEREAMKREVDEARELDRKRQRRS</sequence>
<evidence type="ECO:0000256" key="4">
    <source>
        <dbReference type="SAM" id="MobiDB-lite"/>
    </source>
</evidence>
<dbReference type="GO" id="GO:0006417">
    <property type="term" value="P:regulation of translation"/>
    <property type="evidence" value="ECO:0007669"/>
    <property type="project" value="TreeGrafter"/>
</dbReference>
<comment type="caution">
    <text evidence="6">The sequence shown here is derived from an EMBL/GenBank/DDBJ whole genome shotgun (WGS) entry which is preliminary data.</text>
</comment>
<name>A0A9W6ZTC1_9STRA</name>
<accession>A0A9W6ZTC1</accession>
<proteinExistence type="predicted"/>
<feature type="region of interest" description="Disordered" evidence="4">
    <location>
        <begin position="286"/>
        <end position="308"/>
    </location>
</feature>